<evidence type="ECO:0000313" key="2">
    <source>
        <dbReference type="Proteomes" id="UP000195128"/>
    </source>
</evidence>
<name>A0A244ENP0_PSESX</name>
<protein>
    <submittedName>
        <fullName evidence="1">Uncharacterized protein</fullName>
    </submittedName>
</protein>
<proteinExistence type="predicted"/>
<accession>A0A244ENP0</accession>
<evidence type="ECO:0000313" key="1">
    <source>
        <dbReference type="EMBL" id="OUM06058.1"/>
    </source>
</evidence>
<dbReference type="Proteomes" id="UP000195128">
    <property type="component" value="Unassembled WGS sequence"/>
</dbReference>
<organism evidence="1 2">
    <name type="scientific">Pseudomonas syringae</name>
    <dbReference type="NCBI Taxonomy" id="317"/>
    <lineage>
        <taxon>Bacteria</taxon>
        <taxon>Pseudomonadati</taxon>
        <taxon>Pseudomonadota</taxon>
        <taxon>Gammaproteobacteria</taxon>
        <taxon>Pseudomonadales</taxon>
        <taxon>Pseudomonadaceae</taxon>
        <taxon>Pseudomonas</taxon>
    </lineage>
</organism>
<dbReference type="EMBL" id="MTSA01000013">
    <property type="protein sequence ID" value="OUM06058.1"/>
    <property type="molecule type" value="Genomic_DNA"/>
</dbReference>
<gene>
    <name evidence="1" type="ORF">BW686_17300</name>
</gene>
<dbReference type="AlphaFoldDB" id="A0A244ENP0"/>
<dbReference type="RefSeq" id="WP_084918769.1">
    <property type="nucleotide sequence ID" value="NZ_MTSA01000013.1"/>
</dbReference>
<reference evidence="1 2" key="1">
    <citation type="submission" date="2017-01" db="EMBL/GenBank/DDBJ databases">
        <authorList>
            <person name="Mah S.A."/>
            <person name="Swanson W.J."/>
            <person name="Moy G.W."/>
            <person name="Vacquier V.D."/>
        </authorList>
    </citation>
    <scope>NUCLEOTIDE SEQUENCE [LARGE SCALE GENOMIC DNA]</scope>
    <source>
        <strain evidence="1">PDD-32b-74</strain>
    </source>
</reference>
<comment type="caution">
    <text evidence="1">The sequence shown here is derived from an EMBL/GenBank/DDBJ whole genome shotgun (WGS) entry which is preliminary data.</text>
</comment>
<sequence>MMNKKELKNALLTLVVGLVSGYMVLLLPQPSNQPKTEPQICPQLMYVQRQQVVKAGNQCSVDTRQANLIFKTAAPLSTTLLSV</sequence>